<dbReference type="CDD" id="cd03682">
    <property type="entry name" value="ClC_sycA_like"/>
    <property type="match status" value="1"/>
</dbReference>
<dbReference type="PANTHER" id="PTHR43427:SF12">
    <property type="entry name" value="CHLORIDE TRANSPORTER"/>
    <property type="match status" value="1"/>
</dbReference>
<dbReference type="OrthoDB" id="9767361at2"/>
<feature type="transmembrane region" description="Helical" evidence="5">
    <location>
        <begin position="152"/>
        <end position="177"/>
    </location>
</feature>
<feature type="transmembrane region" description="Helical" evidence="5">
    <location>
        <begin position="264"/>
        <end position="281"/>
    </location>
</feature>
<proteinExistence type="predicted"/>
<dbReference type="Gene3D" id="1.10.3080.10">
    <property type="entry name" value="Clc chloride channel"/>
    <property type="match status" value="1"/>
</dbReference>
<feature type="transmembrane region" description="Helical" evidence="5">
    <location>
        <begin position="339"/>
        <end position="363"/>
    </location>
</feature>
<dbReference type="GO" id="GO:0015108">
    <property type="term" value="F:chloride transmembrane transporter activity"/>
    <property type="evidence" value="ECO:0007669"/>
    <property type="project" value="InterPro"/>
</dbReference>
<name>A0A2S1LR37_9FLAO</name>
<comment type="subcellular location">
    <subcellularLocation>
        <location evidence="1">Membrane</location>
        <topology evidence="1">Multi-pass membrane protein</topology>
    </subcellularLocation>
</comment>
<reference evidence="6 7" key="1">
    <citation type="submission" date="2017-04" db="EMBL/GenBank/DDBJ databases">
        <title>Complete genome sequence of Flavobacterium kingsejong AJ004.</title>
        <authorList>
            <person name="Lee P.C."/>
        </authorList>
    </citation>
    <scope>NUCLEOTIDE SEQUENCE [LARGE SCALE GENOMIC DNA]</scope>
    <source>
        <strain evidence="6 7">AJ004</strain>
    </source>
</reference>
<evidence type="ECO:0000256" key="3">
    <source>
        <dbReference type="ARBA" id="ARBA00022989"/>
    </source>
</evidence>
<evidence type="ECO:0000256" key="2">
    <source>
        <dbReference type="ARBA" id="ARBA00022692"/>
    </source>
</evidence>
<dbReference type="PANTHER" id="PTHR43427">
    <property type="entry name" value="CHLORIDE CHANNEL PROTEIN CLC-E"/>
    <property type="match status" value="1"/>
</dbReference>
<accession>A0A2S1LR37</accession>
<feature type="transmembrane region" description="Helical" evidence="5">
    <location>
        <begin position="59"/>
        <end position="78"/>
    </location>
</feature>
<dbReference type="GO" id="GO:0016020">
    <property type="term" value="C:membrane"/>
    <property type="evidence" value="ECO:0007669"/>
    <property type="project" value="UniProtKB-SubCell"/>
</dbReference>
<dbReference type="PRINTS" id="PR00762">
    <property type="entry name" value="CLCHANNEL"/>
</dbReference>
<feature type="transmembrane region" description="Helical" evidence="5">
    <location>
        <begin position="383"/>
        <end position="404"/>
    </location>
</feature>
<feature type="transmembrane region" description="Helical" evidence="5">
    <location>
        <begin position="222"/>
        <end position="244"/>
    </location>
</feature>
<keyword evidence="3 5" id="KW-1133">Transmembrane helix</keyword>
<dbReference type="InterPro" id="IPR014743">
    <property type="entry name" value="Cl-channel_core"/>
</dbReference>
<keyword evidence="4 5" id="KW-0472">Membrane</keyword>
<protein>
    <submittedName>
        <fullName evidence="6">Chloride channel protein</fullName>
    </submittedName>
</protein>
<dbReference type="EMBL" id="CP020919">
    <property type="protein sequence ID" value="AWG26223.1"/>
    <property type="molecule type" value="Genomic_DNA"/>
</dbReference>
<feature type="transmembrane region" description="Helical" evidence="5">
    <location>
        <begin position="25"/>
        <end position="47"/>
    </location>
</feature>
<dbReference type="Pfam" id="PF00654">
    <property type="entry name" value="Voltage_CLC"/>
    <property type="match status" value="1"/>
</dbReference>
<evidence type="ECO:0000256" key="1">
    <source>
        <dbReference type="ARBA" id="ARBA00004141"/>
    </source>
</evidence>
<dbReference type="SUPFAM" id="SSF81340">
    <property type="entry name" value="Clc chloride channel"/>
    <property type="match status" value="1"/>
</dbReference>
<evidence type="ECO:0000256" key="5">
    <source>
        <dbReference type="SAM" id="Phobius"/>
    </source>
</evidence>
<dbReference type="InterPro" id="IPR001807">
    <property type="entry name" value="ClC"/>
</dbReference>
<keyword evidence="7" id="KW-1185">Reference proteome</keyword>
<gene>
    <name evidence="6" type="ORF">FK004_13790</name>
</gene>
<organism evidence="6 7">
    <name type="scientific">Flavobacterium kingsejongi</name>
    <dbReference type="NCBI Taxonomy" id="1678728"/>
    <lineage>
        <taxon>Bacteria</taxon>
        <taxon>Pseudomonadati</taxon>
        <taxon>Bacteroidota</taxon>
        <taxon>Flavobacteriia</taxon>
        <taxon>Flavobacteriales</taxon>
        <taxon>Flavobacteriaceae</taxon>
        <taxon>Flavobacterium</taxon>
    </lineage>
</organism>
<evidence type="ECO:0000313" key="7">
    <source>
        <dbReference type="Proteomes" id="UP000244677"/>
    </source>
</evidence>
<dbReference type="KEGG" id="fki:FK004_13790"/>
<keyword evidence="2 5" id="KW-0812">Transmembrane</keyword>
<evidence type="ECO:0000313" key="6">
    <source>
        <dbReference type="EMBL" id="AWG26223.1"/>
    </source>
</evidence>
<sequence>MNRQVNSKRIAFQLHYPLLSYGIKWILICLIAGFLIGSISAFFLNSLATVTAFRETHHYIIALLPIGGLLIGLSYHYWGTTVVKGNNLLLETYENPGATIPFRMVPLVLFGTLITHLFGGSAGREGTAVQMGGAIADQFTRFFAMKPGDRKILIIIGISAGFAAVFGTPLAGAVFALEVLVLGKMKLEAVFPCFLAAYSAHYFCLLYSVVHTHYSIPEVPELDFISLLWALGCGAVFGVSAFIFSRTMHFWSGLFQSTISYPPLRPFLGGIIIALAVWGLGTTKYIGLGIPVIVEAFSNELPSYDFAIKMLLTTFTLGAGFKGGEVTPLFFIGATLGNALFPFVPLPLALLAGMGFVAVFSGATHTPIACSIMGMELFGMESGIYIALACLGAYACSGNSGIYSSQVLKSPKYKNYFKERIQEKSADLRNL</sequence>
<dbReference type="Proteomes" id="UP000244677">
    <property type="component" value="Chromosome"/>
</dbReference>
<dbReference type="InterPro" id="IPR050368">
    <property type="entry name" value="ClC-type_chloride_channel"/>
</dbReference>
<dbReference type="RefSeq" id="WP_108737759.1">
    <property type="nucleotide sequence ID" value="NZ_CP020919.1"/>
</dbReference>
<feature type="transmembrane region" description="Helical" evidence="5">
    <location>
        <begin position="189"/>
        <end position="210"/>
    </location>
</feature>
<evidence type="ECO:0000256" key="4">
    <source>
        <dbReference type="ARBA" id="ARBA00023136"/>
    </source>
</evidence>
<dbReference type="AlphaFoldDB" id="A0A2S1LR37"/>
<feature type="transmembrane region" description="Helical" evidence="5">
    <location>
        <begin position="98"/>
        <end position="118"/>
    </location>
</feature>